<dbReference type="Gene3D" id="3.40.50.1820">
    <property type="entry name" value="alpha/beta hydrolase"/>
    <property type="match status" value="1"/>
</dbReference>
<dbReference type="GO" id="GO:0072330">
    <property type="term" value="P:monocarboxylic acid biosynthetic process"/>
    <property type="evidence" value="ECO:0007669"/>
    <property type="project" value="UniProtKB-ARBA"/>
</dbReference>
<dbReference type="InterPro" id="IPR029058">
    <property type="entry name" value="AB_hydrolase_fold"/>
</dbReference>
<dbReference type="SUPFAM" id="SSF53474">
    <property type="entry name" value="alpha/beta-Hydrolases"/>
    <property type="match status" value="1"/>
</dbReference>
<comment type="caution">
    <text evidence="1">The sequence shown here is derived from an EMBL/GenBank/DDBJ whole genome shotgun (WGS) entry which is preliminary data.</text>
</comment>
<sequence length="441" mass="50183">MATSNFPFQVTEHIIDGQHVREYPRATATEDAPLKLLVKKYTPLDNLSPQSGDITLIGFHGTGFPKELYEPLWEEILTRSKQDGFRIRAIWMADSVHQNASGVFNEQHLGNSPSWLDHSRDVLHMINHFREEMPRPLMGFGHSLGGVQAIFLSIMHPRLFTSLMLAEPHITDEDKGLRKDLLLMTIKAKDKWNSRAEAATKARKIFRIWDPRVLDRWEKYGLRDLPTAIYPESKTTNEGPPVTQTTTKHQTALMYYRENLKRHKHLGLPDGEDDNETYGPSPVHDPLFVPDMLGPLYREQRHYRAEPLLAGHLLPYLRPSVFYLSAAKSDLTVSGLQEWAAKRTGTSFGGSGGMQNGRVKHVVIEKTFHTLPLEKVTKTASELGPWMAQELQRWKDDEKRIADGWEGLSVKEKSTLSHEWVSTLVEASNAIDARVERGSKL</sequence>
<evidence type="ECO:0000313" key="1">
    <source>
        <dbReference type="EMBL" id="OQD81237.1"/>
    </source>
</evidence>
<reference evidence="2" key="1">
    <citation type="journal article" date="2017" name="Nat. Microbiol.">
        <title>Global analysis of biosynthetic gene clusters reveals vast potential of secondary metabolite production in Penicillium species.</title>
        <authorList>
            <person name="Nielsen J.C."/>
            <person name="Grijseels S."/>
            <person name="Prigent S."/>
            <person name="Ji B."/>
            <person name="Dainat J."/>
            <person name="Nielsen K.F."/>
            <person name="Frisvad J.C."/>
            <person name="Workman M."/>
            <person name="Nielsen J."/>
        </authorList>
    </citation>
    <scope>NUCLEOTIDE SEQUENCE [LARGE SCALE GENOMIC DNA]</scope>
    <source>
        <strain evidence="2">IBT 31811</strain>
    </source>
</reference>
<dbReference type="AlphaFoldDB" id="A0A1V6PWZ8"/>
<protein>
    <submittedName>
        <fullName evidence="1">Uncharacterized protein</fullName>
    </submittedName>
</protein>
<dbReference type="OrthoDB" id="94039at2759"/>
<name>A0A1V6PWZ8_9EURO</name>
<organism evidence="1 2">
    <name type="scientific">Penicillium antarcticum</name>
    <dbReference type="NCBI Taxonomy" id="416450"/>
    <lineage>
        <taxon>Eukaryota</taxon>
        <taxon>Fungi</taxon>
        <taxon>Dikarya</taxon>
        <taxon>Ascomycota</taxon>
        <taxon>Pezizomycotina</taxon>
        <taxon>Eurotiomycetes</taxon>
        <taxon>Eurotiomycetidae</taxon>
        <taxon>Eurotiales</taxon>
        <taxon>Aspergillaceae</taxon>
        <taxon>Penicillium</taxon>
    </lineage>
</organism>
<dbReference type="GO" id="GO:0017000">
    <property type="term" value="P:antibiotic biosynthetic process"/>
    <property type="evidence" value="ECO:0007669"/>
    <property type="project" value="UniProtKB-ARBA"/>
</dbReference>
<dbReference type="Proteomes" id="UP000191672">
    <property type="component" value="Unassembled WGS sequence"/>
</dbReference>
<proteinExistence type="predicted"/>
<evidence type="ECO:0000313" key="2">
    <source>
        <dbReference type="Proteomes" id="UP000191672"/>
    </source>
</evidence>
<dbReference type="EMBL" id="MDYN01000028">
    <property type="protein sequence ID" value="OQD81237.1"/>
    <property type="molecule type" value="Genomic_DNA"/>
</dbReference>
<accession>A0A1V6PWZ8</accession>
<dbReference type="STRING" id="416450.A0A1V6PWZ8"/>
<keyword evidence="2" id="KW-1185">Reference proteome</keyword>
<gene>
    <name evidence="1" type="ORF">PENANT_c028G09302</name>
</gene>